<comment type="cofactor">
    <cofactor evidence="1">
        <name>Mg(2+)</name>
        <dbReference type="ChEBI" id="CHEBI:18420"/>
    </cofactor>
</comment>
<dbReference type="Gene3D" id="3.40.50.1000">
    <property type="entry name" value="HAD superfamily/HAD-like"/>
    <property type="match status" value="1"/>
</dbReference>
<evidence type="ECO:0000313" key="5">
    <source>
        <dbReference type="EMBL" id="HGQ55203.1"/>
    </source>
</evidence>
<accession>A0A7C4S2N1</accession>
<dbReference type="InterPro" id="IPR036412">
    <property type="entry name" value="HAD-like_sf"/>
</dbReference>
<dbReference type="InterPro" id="IPR041492">
    <property type="entry name" value="HAD_2"/>
</dbReference>
<dbReference type="Pfam" id="PF13419">
    <property type="entry name" value="HAD_2"/>
    <property type="match status" value="1"/>
</dbReference>
<dbReference type="SUPFAM" id="SSF56784">
    <property type="entry name" value="HAD-like"/>
    <property type="match status" value="1"/>
</dbReference>
<keyword evidence="3 6" id="KW-0378">Hydrolase</keyword>
<proteinExistence type="predicted"/>
<evidence type="ECO:0000256" key="4">
    <source>
        <dbReference type="ARBA" id="ARBA00022842"/>
    </source>
</evidence>
<evidence type="ECO:0000256" key="1">
    <source>
        <dbReference type="ARBA" id="ARBA00001946"/>
    </source>
</evidence>
<dbReference type="InterPro" id="IPR051400">
    <property type="entry name" value="HAD-like_hydrolase"/>
</dbReference>
<gene>
    <name evidence="6" type="ORF">ENT60_02510</name>
    <name evidence="5" type="ORF">ENU28_01905</name>
</gene>
<dbReference type="Gene3D" id="1.10.150.520">
    <property type="match status" value="1"/>
</dbReference>
<dbReference type="PRINTS" id="PR00413">
    <property type="entry name" value="HADHALOGNASE"/>
</dbReference>
<sequence length="229" mass="26578">MIKGVVFDLDNTLIDFVKMKDLAIEEAVNYMIDAGLNMDKEEVKREIYKIYEEKGIEYQEVFQDFLLKKFGKIDYKILAAGIVGYRRAKDFSLVPYPHTEYTLLELIKRGLKLAVVSDAPKLQAYLRLCYLGFLNYFDCVVAYEDTQKKKPDKEPFLLVLKMLNLKPEEVIMVGDWHERDIIGAKLVGMKTAFARYGDTFNTKESGADYELNDIIEIIKIVDEINRQTK</sequence>
<dbReference type="AlphaFoldDB" id="A0A7C4S2N1"/>
<dbReference type="PANTHER" id="PTHR46470">
    <property type="entry name" value="N-ACYLNEURAMINATE-9-PHOSPHATASE"/>
    <property type="match status" value="1"/>
</dbReference>
<name>A0A7C4S2N1_UNCW3</name>
<comment type="caution">
    <text evidence="6">The sequence shown here is derived from an EMBL/GenBank/DDBJ whole genome shotgun (WGS) entry which is preliminary data.</text>
</comment>
<reference evidence="6" key="1">
    <citation type="journal article" date="2020" name="mSystems">
        <title>Genome- and Community-Level Interaction Insights into Carbon Utilization and Element Cycling Functions of Hydrothermarchaeota in Hydrothermal Sediment.</title>
        <authorList>
            <person name="Zhou Z."/>
            <person name="Liu Y."/>
            <person name="Xu W."/>
            <person name="Pan J."/>
            <person name="Luo Z.H."/>
            <person name="Li M."/>
        </authorList>
    </citation>
    <scope>NUCLEOTIDE SEQUENCE [LARGE SCALE GENOMIC DNA]</scope>
    <source>
        <strain evidence="6">SpSt-594</strain>
        <strain evidence="5">SpSt-655</strain>
    </source>
</reference>
<dbReference type="InterPro" id="IPR023214">
    <property type="entry name" value="HAD_sf"/>
</dbReference>
<dbReference type="GO" id="GO:0016791">
    <property type="term" value="F:phosphatase activity"/>
    <property type="evidence" value="ECO:0007669"/>
    <property type="project" value="TreeGrafter"/>
</dbReference>
<evidence type="ECO:0000313" key="6">
    <source>
        <dbReference type="EMBL" id="HGU47419.1"/>
    </source>
</evidence>
<dbReference type="PANTHER" id="PTHR46470:SF2">
    <property type="entry name" value="GLYCERALDEHYDE 3-PHOSPHATE PHOSPHATASE"/>
    <property type="match status" value="1"/>
</dbReference>
<protein>
    <submittedName>
        <fullName evidence="6">HAD family hydrolase</fullName>
    </submittedName>
</protein>
<dbReference type="GO" id="GO:0046872">
    <property type="term" value="F:metal ion binding"/>
    <property type="evidence" value="ECO:0007669"/>
    <property type="project" value="UniProtKB-KW"/>
</dbReference>
<dbReference type="SFLD" id="SFLDS00003">
    <property type="entry name" value="Haloacid_Dehalogenase"/>
    <property type="match status" value="1"/>
</dbReference>
<keyword evidence="4" id="KW-0460">Magnesium</keyword>
<dbReference type="EMBL" id="DSZH01000113">
    <property type="protein sequence ID" value="HGU47419.1"/>
    <property type="molecule type" value="Genomic_DNA"/>
</dbReference>
<dbReference type="NCBIfam" id="TIGR01509">
    <property type="entry name" value="HAD-SF-IA-v3"/>
    <property type="match status" value="1"/>
</dbReference>
<evidence type="ECO:0000256" key="2">
    <source>
        <dbReference type="ARBA" id="ARBA00022723"/>
    </source>
</evidence>
<dbReference type="EMBL" id="DTBX01000072">
    <property type="protein sequence ID" value="HGQ55203.1"/>
    <property type="molecule type" value="Genomic_DNA"/>
</dbReference>
<dbReference type="NCBIfam" id="TIGR01549">
    <property type="entry name" value="HAD-SF-IA-v1"/>
    <property type="match status" value="1"/>
</dbReference>
<evidence type="ECO:0000256" key="3">
    <source>
        <dbReference type="ARBA" id="ARBA00022801"/>
    </source>
</evidence>
<keyword evidence="2" id="KW-0479">Metal-binding</keyword>
<organism evidence="6">
    <name type="scientific">candidate division WOR-3 bacterium</name>
    <dbReference type="NCBI Taxonomy" id="2052148"/>
    <lineage>
        <taxon>Bacteria</taxon>
        <taxon>Bacteria division WOR-3</taxon>
    </lineage>
</organism>
<dbReference type="InterPro" id="IPR006439">
    <property type="entry name" value="HAD-SF_hydro_IA"/>
</dbReference>
<dbReference type="SFLD" id="SFLDG01129">
    <property type="entry name" value="C1.5:_HAD__Beta-PGM__Phosphata"/>
    <property type="match status" value="1"/>
</dbReference>
<dbReference type="GO" id="GO:0044281">
    <property type="term" value="P:small molecule metabolic process"/>
    <property type="evidence" value="ECO:0007669"/>
    <property type="project" value="UniProtKB-ARBA"/>
</dbReference>